<comment type="similarity">
    <text evidence="1">Belongs to the LysR transcriptional regulatory family.</text>
</comment>
<dbReference type="PROSITE" id="PS50931">
    <property type="entry name" value="HTH_LYSR"/>
    <property type="match status" value="1"/>
</dbReference>
<accession>A0A1M5NCP3</accession>
<name>A0A1M5NCP3_9FIRM</name>
<dbReference type="PRINTS" id="PR00039">
    <property type="entry name" value="HTHLYSR"/>
</dbReference>
<evidence type="ECO:0000256" key="4">
    <source>
        <dbReference type="ARBA" id="ARBA00023163"/>
    </source>
</evidence>
<dbReference type="AlphaFoldDB" id="A0A1M5NCP3"/>
<dbReference type="Proteomes" id="UP000242329">
    <property type="component" value="Unassembled WGS sequence"/>
</dbReference>
<sequence length="301" mass="34487">MNINLLKTYIRVVETQNLSKTAEEFGLSQPAVTKQIQALEDMYGVLLLERSGRRLKPTEAGEVLYQHAREVLKAVEKTERAMEEIAESRKGKLYIGASTIPGQYILPPLLKRFKDEYPHISISMDIGDTEEIFSRIAERELDVGVVGGWINNRKVDGFKWMEDELLVIVPESHSLAGKKEVEVREILHERWVFREKGSGTRKAVEELLSAYDVRKDDLNIYMEAGSTEAVLAVVESGMGISIVSRWALNSIDSYRKVKVLKIKDPKIKRFFYVVYPKQKTRRKSVQDFLNYIKEQGKSLGF</sequence>
<dbReference type="InterPro" id="IPR036390">
    <property type="entry name" value="WH_DNA-bd_sf"/>
</dbReference>
<dbReference type="GO" id="GO:0000976">
    <property type="term" value="F:transcription cis-regulatory region binding"/>
    <property type="evidence" value="ECO:0007669"/>
    <property type="project" value="TreeGrafter"/>
</dbReference>
<dbReference type="FunFam" id="1.10.10.10:FF:000001">
    <property type="entry name" value="LysR family transcriptional regulator"/>
    <property type="match status" value="1"/>
</dbReference>
<dbReference type="InterPro" id="IPR000847">
    <property type="entry name" value="LysR_HTH_N"/>
</dbReference>
<dbReference type="InterPro" id="IPR036388">
    <property type="entry name" value="WH-like_DNA-bd_sf"/>
</dbReference>
<gene>
    <name evidence="6" type="ORF">SAMN02745221_01160</name>
</gene>
<dbReference type="STRING" id="1123382.SAMN02745221_01160"/>
<dbReference type="Gene3D" id="1.10.10.10">
    <property type="entry name" value="Winged helix-like DNA-binding domain superfamily/Winged helix DNA-binding domain"/>
    <property type="match status" value="1"/>
</dbReference>
<dbReference type="PANTHER" id="PTHR30126:SF64">
    <property type="entry name" value="HTH-TYPE TRANSCRIPTIONAL REGULATOR CITR"/>
    <property type="match status" value="1"/>
</dbReference>
<dbReference type="InterPro" id="IPR047788">
    <property type="entry name" value="LysR-like_Sec_metab"/>
</dbReference>
<keyword evidence="7" id="KW-1185">Reference proteome</keyword>
<dbReference type="SUPFAM" id="SSF53850">
    <property type="entry name" value="Periplasmic binding protein-like II"/>
    <property type="match status" value="1"/>
</dbReference>
<reference evidence="7" key="1">
    <citation type="submission" date="2016-11" db="EMBL/GenBank/DDBJ databases">
        <authorList>
            <person name="Varghese N."/>
            <person name="Submissions S."/>
        </authorList>
    </citation>
    <scope>NUCLEOTIDE SEQUENCE [LARGE SCALE GENOMIC DNA]</scope>
    <source>
        <strain evidence="7">DSM 11003</strain>
    </source>
</reference>
<dbReference type="CDD" id="cd08420">
    <property type="entry name" value="PBP2_CysL_like"/>
    <property type="match status" value="1"/>
</dbReference>
<keyword evidence="3" id="KW-0238">DNA-binding</keyword>
<dbReference type="SUPFAM" id="SSF46785">
    <property type="entry name" value="Winged helix' DNA-binding domain"/>
    <property type="match status" value="1"/>
</dbReference>
<dbReference type="RefSeq" id="WP_073091440.1">
    <property type="nucleotide sequence ID" value="NZ_FQWY01000016.1"/>
</dbReference>
<evidence type="ECO:0000313" key="7">
    <source>
        <dbReference type="Proteomes" id="UP000242329"/>
    </source>
</evidence>
<dbReference type="InterPro" id="IPR005119">
    <property type="entry name" value="LysR_subst-bd"/>
</dbReference>
<keyword evidence="4" id="KW-0804">Transcription</keyword>
<evidence type="ECO:0000256" key="2">
    <source>
        <dbReference type="ARBA" id="ARBA00023015"/>
    </source>
</evidence>
<dbReference type="PANTHER" id="PTHR30126">
    <property type="entry name" value="HTH-TYPE TRANSCRIPTIONAL REGULATOR"/>
    <property type="match status" value="1"/>
</dbReference>
<keyword evidence="2" id="KW-0805">Transcription regulation</keyword>
<dbReference type="Pfam" id="PF00126">
    <property type="entry name" value="HTH_1"/>
    <property type="match status" value="1"/>
</dbReference>
<dbReference type="NCBIfam" id="NF040786">
    <property type="entry name" value="LysR_Sec_metab"/>
    <property type="match status" value="1"/>
</dbReference>
<evidence type="ECO:0000256" key="1">
    <source>
        <dbReference type="ARBA" id="ARBA00009437"/>
    </source>
</evidence>
<proteinExistence type="inferred from homology"/>
<evidence type="ECO:0000259" key="5">
    <source>
        <dbReference type="PROSITE" id="PS50931"/>
    </source>
</evidence>
<protein>
    <submittedName>
        <fullName evidence="6">Transcriptional regulator, LysR family</fullName>
    </submittedName>
</protein>
<feature type="domain" description="HTH lysR-type" evidence="5">
    <location>
        <begin position="1"/>
        <end position="58"/>
    </location>
</feature>
<dbReference type="OrthoDB" id="9785745at2"/>
<evidence type="ECO:0000313" key="6">
    <source>
        <dbReference type="EMBL" id="SHG87261.1"/>
    </source>
</evidence>
<dbReference type="GO" id="GO:0003700">
    <property type="term" value="F:DNA-binding transcription factor activity"/>
    <property type="evidence" value="ECO:0007669"/>
    <property type="project" value="InterPro"/>
</dbReference>
<evidence type="ECO:0000256" key="3">
    <source>
        <dbReference type="ARBA" id="ARBA00023125"/>
    </source>
</evidence>
<organism evidence="6 7">
    <name type="scientific">Thermosyntropha lipolytica DSM 11003</name>
    <dbReference type="NCBI Taxonomy" id="1123382"/>
    <lineage>
        <taxon>Bacteria</taxon>
        <taxon>Bacillati</taxon>
        <taxon>Bacillota</taxon>
        <taxon>Clostridia</taxon>
        <taxon>Eubacteriales</taxon>
        <taxon>Syntrophomonadaceae</taxon>
        <taxon>Thermosyntropha</taxon>
    </lineage>
</organism>
<dbReference type="EMBL" id="FQWY01000016">
    <property type="protein sequence ID" value="SHG87261.1"/>
    <property type="molecule type" value="Genomic_DNA"/>
</dbReference>
<dbReference type="Pfam" id="PF03466">
    <property type="entry name" value="LysR_substrate"/>
    <property type="match status" value="1"/>
</dbReference>
<dbReference type="Gene3D" id="3.40.190.290">
    <property type="match status" value="1"/>
</dbReference>